<organism evidence="1">
    <name type="scientific">Anguilla anguilla</name>
    <name type="common">European freshwater eel</name>
    <name type="synonym">Muraena anguilla</name>
    <dbReference type="NCBI Taxonomy" id="7936"/>
    <lineage>
        <taxon>Eukaryota</taxon>
        <taxon>Metazoa</taxon>
        <taxon>Chordata</taxon>
        <taxon>Craniata</taxon>
        <taxon>Vertebrata</taxon>
        <taxon>Euteleostomi</taxon>
        <taxon>Actinopterygii</taxon>
        <taxon>Neopterygii</taxon>
        <taxon>Teleostei</taxon>
        <taxon>Anguilliformes</taxon>
        <taxon>Anguillidae</taxon>
        <taxon>Anguilla</taxon>
    </lineage>
</organism>
<proteinExistence type="predicted"/>
<name>A0A0E9RL38_ANGAN</name>
<dbReference type="AlphaFoldDB" id="A0A0E9RL38"/>
<evidence type="ECO:0000313" key="1">
    <source>
        <dbReference type="EMBL" id="JAH29063.1"/>
    </source>
</evidence>
<protein>
    <submittedName>
        <fullName evidence="1">Uncharacterized protein</fullName>
    </submittedName>
</protein>
<reference evidence="1" key="1">
    <citation type="submission" date="2014-11" db="EMBL/GenBank/DDBJ databases">
        <authorList>
            <person name="Amaro Gonzalez C."/>
        </authorList>
    </citation>
    <scope>NUCLEOTIDE SEQUENCE</scope>
</reference>
<reference evidence="1" key="2">
    <citation type="journal article" date="2015" name="Fish Shellfish Immunol.">
        <title>Early steps in the European eel (Anguilla anguilla)-Vibrio vulnificus interaction in the gills: Role of the RtxA13 toxin.</title>
        <authorList>
            <person name="Callol A."/>
            <person name="Pajuelo D."/>
            <person name="Ebbesson L."/>
            <person name="Teles M."/>
            <person name="MacKenzie S."/>
            <person name="Amaro C."/>
        </authorList>
    </citation>
    <scope>NUCLEOTIDE SEQUENCE</scope>
</reference>
<sequence length="26" mass="2965">MSDALMQIARIVLHIKITTKLIITIK</sequence>
<accession>A0A0E9RL38</accession>
<dbReference type="EMBL" id="GBXM01079514">
    <property type="protein sequence ID" value="JAH29063.1"/>
    <property type="molecule type" value="Transcribed_RNA"/>
</dbReference>